<dbReference type="AlphaFoldDB" id="D2SPD4"/>
<sequence>MTDVNSFSGSMENLSGFISAPKWQGENFTYHDGQLTLLNSELLQNVHTKSTKSDHDF</sequence>
<reference evidence="1" key="1">
    <citation type="submission" date="2008-09" db="EMBL/GenBank/DDBJ databases">
        <title>A salt-induced sodium-dependent phosphate transporter was localized to starch grains of Dunaliella viridis.</title>
        <authorList>
            <person name="Li G."/>
            <person name="Meng X."/>
            <person name="Guan Z."/>
            <person name="Li Q."/>
            <person name="Liu Z."/>
            <person name="Xu Z."/>
            <person name="Song R."/>
        </authorList>
    </citation>
    <scope>NUCLEOTIDE SEQUENCE</scope>
    <source>
        <strain evidence="1">SHU</strain>
    </source>
</reference>
<proteinExistence type="predicted"/>
<organism evidence="1">
    <name type="scientific">Dunaliella viridis</name>
    <dbReference type="NCBI Taxonomy" id="140095"/>
    <lineage>
        <taxon>Eukaryota</taxon>
        <taxon>Viridiplantae</taxon>
        <taxon>Chlorophyta</taxon>
        <taxon>core chlorophytes</taxon>
        <taxon>Chlorophyceae</taxon>
        <taxon>CS clade</taxon>
        <taxon>Chlamydomonadales</taxon>
        <taxon>Dunaliellaceae</taxon>
        <taxon>Dunaliella</taxon>
    </lineage>
</organism>
<dbReference type="EMBL" id="FJ268732">
    <property type="protein sequence ID" value="ACL28156.1"/>
    <property type="molecule type" value="Genomic_DNA"/>
</dbReference>
<name>D2SPD4_9CHLO</name>
<evidence type="ECO:0000313" key="1">
    <source>
        <dbReference type="EMBL" id="ACL28156.1"/>
    </source>
</evidence>
<accession>D2SPD4</accession>
<protein>
    <submittedName>
        <fullName evidence="1">Uncharacterized protein</fullName>
    </submittedName>
</protein>